<dbReference type="OrthoDB" id="47799at2759"/>
<protein>
    <recommendedName>
        <fullName evidence="4">Transmembrane protein</fullName>
    </recommendedName>
</protein>
<proteinExistence type="predicted"/>
<organism evidence="2 3">
    <name type="scientific">Nitzschia inconspicua</name>
    <dbReference type="NCBI Taxonomy" id="303405"/>
    <lineage>
        <taxon>Eukaryota</taxon>
        <taxon>Sar</taxon>
        <taxon>Stramenopiles</taxon>
        <taxon>Ochrophyta</taxon>
        <taxon>Bacillariophyta</taxon>
        <taxon>Bacillariophyceae</taxon>
        <taxon>Bacillariophycidae</taxon>
        <taxon>Bacillariales</taxon>
        <taxon>Bacillariaceae</taxon>
        <taxon>Nitzschia</taxon>
    </lineage>
</organism>
<reference evidence="2" key="2">
    <citation type="submission" date="2021-04" db="EMBL/GenBank/DDBJ databases">
        <authorList>
            <person name="Podell S."/>
        </authorList>
    </citation>
    <scope>NUCLEOTIDE SEQUENCE</scope>
    <source>
        <strain evidence="2">Hildebrandi</strain>
    </source>
</reference>
<keyword evidence="3" id="KW-1185">Reference proteome</keyword>
<gene>
    <name evidence="2" type="ORF">IV203_003861</name>
</gene>
<dbReference type="Proteomes" id="UP000693970">
    <property type="component" value="Unassembled WGS sequence"/>
</dbReference>
<keyword evidence="1" id="KW-0812">Transmembrane</keyword>
<comment type="caution">
    <text evidence="2">The sequence shown here is derived from an EMBL/GenBank/DDBJ whole genome shotgun (WGS) entry which is preliminary data.</text>
</comment>
<dbReference type="AlphaFoldDB" id="A0A9K3PNW5"/>
<accession>A0A9K3PNW5</accession>
<name>A0A9K3PNW5_9STRA</name>
<sequence length="181" mass="20567">MPFPNSSRPFFYHHITVQGLLLFTVTVGTVFAADSKPQDDFDGYMQQKLRQEAEDAAYQLKLARHEEWRQNTWGGWAVRSLQDLAQHIKPFALAVADAMKDDETGNSLSPTKLLVYVGLRVYVVLMFLLLIFALSRLVQMFVGTGDIVMEEEVVIVHEYDTEEEAARARAAQSRGKKQKSQ</sequence>
<evidence type="ECO:0000313" key="2">
    <source>
        <dbReference type="EMBL" id="KAG7354505.1"/>
    </source>
</evidence>
<reference evidence="2" key="1">
    <citation type="journal article" date="2021" name="Sci. Rep.">
        <title>Diploid genomic architecture of Nitzschia inconspicua, an elite biomass production diatom.</title>
        <authorList>
            <person name="Oliver A."/>
            <person name="Podell S."/>
            <person name="Pinowska A."/>
            <person name="Traller J.C."/>
            <person name="Smith S.R."/>
            <person name="McClure R."/>
            <person name="Beliaev A."/>
            <person name="Bohutskyi P."/>
            <person name="Hill E.A."/>
            <person name="Rabines A."/>
            <person name="Zheng H."/>
            <person name="Allen L.Z."/>
            <person name="Kuo A."/>
            <person name="Grigoriev I.V."/>
            <person name="Allen A.E."/>
            <person name="Hazlebeck D."/>
            <person name="Allen E.E."/>
        </authorList>
    </citation>
    <scope>NUCLEOTIDE SEQUENCE</scope>
    <source>
        <strain evidence="2">Hildebrandi</strain>
    </source>
</reference>
<evidence type="ECO:0000256" key="1">
    <source>
        <dbReference type="SAM" id="Phobius"/>
    </source>
</evidence>
<keyword evidence="1" id="KW-1133">Transmembrane helix</keyword>
<evidence type="ECO:0000313" key="3">
    <source>
        <dbReference type="Proteomes" id="UP000693970"/>
    </source>
</evidence>
<dbReference type="EMBL" id="JAGRRH010000016">
    <property type="protein sequence ID" value="KAG7354505.1"/>
    <property type="molecule type" value="Genomic_DNA"/>
</dbReference>
<keyword evidence="1" id="KW-0472">Membrane</keyword>
<feature type="transmembrane region" description="Helical" evidence="1">
    <location>
        <begin position="113"/>
        <end position="134"/>
    </location>
</feature>
<evidence type="ECO:0008006" key="4">
    <source>
        <dbReference type="Google" id="ProtNLM"/>
    </source>
</evidence>